<feature type="domain" description="N-acetyltransferase" evidence="9">
    <location>
        <begin position="1"/>
        <end position="144"/>
    </location>
</feature>
<accession>A0A6N8TZP1</accession>
<name>A0A6N8TZP1_9STAP</name>
<dbReference type="NCBIfam" id="NF043067">
    <property type="entry name" value="AAC_6p_group_E"/>
    <property type="match status" value="1"/>
</dbReference>
<dbReference type="InterPro" id="IPR050832">
    <property type="entry name" value="Bact_Acetyltransf"/>
</dbReference>
<evidence type="ECO:0000256" key="4">
    <source>
        <dbReference type="ARBA" id="ARBA00022679"/>
    </source>
</evidence>
<keyword evidence="4 10" id="KW-0808">Transferase</keyword>
<dbReference type="CDD" id="cd04301">
    <property type="entry name" value="NAT_SF"/>
    <property type="match status" value="1"/>
</dbReference>
<evidence type="ECO:0000256" key="2">
    <source>
        <dbReference type="ARBA" id="ARBA00012888"/>
    </source>
</evidence>
<dbReference type="SUPFAM" id="SSF55729">
    <property type="entry name" value="Acyl-CoA N-acyltransferases (Nat)"/>
    <property type="match status" value="1"/>
</dbReference>
<reference evidence="10 11" key="1">
    <citation type="submission" date="2019-12" db="EMBL/GenBank/DDBJ databases">
        <title>Salinicoccus cyprini sp. nov., isolated from gastro-intestinal tract of mirror carp, Cyprinus carpio var. specularis, collected from Gobind Sagar Reservoir, Himachal Pradesh, India.</title>
        <authorList>
            <person name="Talwar C."/>
            <person name="Singh A.K."/>
            <person name="Lal R."/>
            <person name="Negi R.K."/>
        </authorList>
    </citation>
    <scope>NUCLEOTIDE SEQUENCE [LARGE SCALE GENOMIC DNA]</scope>
    <source>
        <strain evidence="10 11">J-82</strain>
    </source>
</reference>
<sequence length="144" mass="16193">MIERAVQTDIEYLVELAVKLWPGSSRNELESDFDGFISSADNAMFLARADDLVLGFAHCSLRRDYVAGAESSPAGYLEGIYVDEAERYKGHARKLVEACEQWARDKGCSDFASDCLHDNSASIEMHQHLGFDEVERTISFHKKL</sequence>
<dbReference type="InterPro" id="IPR000182">
    <property type="entry name" value="GNAT_dom"/>
</dbReference>
<dbReference type="PROSITE" id="PS51186">
    <property type="entry name" value="GNAT"/>
    <property type="match status" value="1"/>
</dbReference>
<keyword evidence="11" id="KW-1185">Reference proteome</keyword>
<keyword evidence="6" id="KW-0012">Acyltransferase</keyword>
<dbReference type="EMBL" id="WUUK01000001">
    <property type="protein sequence ID" value="MXQ50156.1"/>
    <property type="molecule type" value="Genomic_DNA"/>
</dbReference>
<gene>
    <name evidence="10" type="ORF">GQ671_02420</name>
</gene>
<comment type="subunit">
    <text evidence="1">Homodimer.</text>
</comment>
<evidence type="ECO:0000313" key="10">
    <source>
        <dbReference type="EMBL" id="MXQ50156.1"/>
    </source>
</evidence>
<comment type="catalytic activity">
    <reaction evidence="8">
        <text>kanamycin B + acetyl-CoA = N(6')-acetylkanamycin B + CoA + H(+)</text>
        <dbReference type="Rhea" id="RHEA:16449"/>
        <dbReference type="ChEBI" id="CHEBI:15378"/>
        <dbReference type="ChEBI" id="CHEBI:57287"/>
        <dbReference type="ChEBI" id="CHEBI:57288"/>
        <dbReference type="ChEBI" id="CHEBI:58390"/>
        <dbReference type="ChEBI" id="CHEBI:58549"/>
        <dbReference type="EC" id="2.3.1.82"/>
    </reaction>
</comment>
<dbReference type="RefSeq" id="WP_160652146.1">
    <property type="nucleotide sequence ID" value="NZ_JBHRWU010000001.1"/>
</dbReference>
<dbReference type="EC" id="2.3.1.82" evidence="2"/>
<evidence type="ECO:0000259" key="9">
    <source>
        <dbReference type="PROSITE" id="PS51186"/>
    </source>
</evidence>
<evidence type="ECO:0000256" key="6">
    <source>
        <dbReference type="ARBA" id="ARBA00023315"/>
    </source>
</evidence>
<dbReference type="PANTHER" id="PTHR43877">
    <property type="entry name" value="AMINOALKYLPHOSPHONATE N-ACETYLTRANSFERASE-RELATED-RELATED"/>
    <property type="match status" value="1"/>
</dbReference>
<dbReference type="Proteomes" id="UP000436284">
    <property type="component" value="Unassembled WGS sequence"/>
</dbReference>
<dbReference type="OrthoDB" id="118633at2"/>
<dbReference type="AlphaFoldDB" id="A0A6N8TZP1"/>
<evidence type="ECO:0000313" key="11">
    <source>
        <dbReference type="Proteomes" id="UP000436284"/>
    </source>
</evidence>
<evidence type="ECO:0000256" key="1">
    <source>
        <dbReference type="ARBA" id="ARBA00011738"/>
    </source>
</evidence>
<protein>
    <recommendedName>
        <fullName evidence="3">Aminoglycoside N(6')-acetyltransferase type 1</fullName>
        <ecNumber evidence="2">2.3.1.82</ecNumber>
    </recommendedName>
    <alternativeName>
        <fullName evidence="7">Aminoglycoside resistance protein</fullName>
    </alternativeName>
</protein>
<comment type="caution">
    <text evidence="10">The sequence shown here is derived from an EMBL/GenBank/DDBJ whole genome shotgun (WGS) entry which is preliminary data.</text>
</comment>
<organism evidence="10 11">
    <name type="scientific">Salinicoccus hispanicus</name>
    <dbReference type="NCBI Taxonomy" id="157225"/>
    <lineage>
        <taxon>Bacteria</taxon>
        <taxon>Bacillati</taxon>
        <taxon>Bacillota</taxon>
        <taxon>Bacilli</taxon>
        <taxon>Bacillales</taxon>
        <taxon>Staphylococcaceae</taxon>
        <taxon>Salinicoccus</taxon>
    </lineage>
</organism>
<evidence type="ECO:0000256" key="7">
    <source>
        <dbReference type="ARBA" id="ARBA00029660"/>
    </source>
</evidence>
<evidence type="ECO:0000256" key="3">
    <source>
        <dbReference type="ARBA" id="ARBA00017677"/>
    </source>
</evidence>
<dbReference type="GO" id="GO:0047663">
    <property type="term" value="F:aminoglycoside 6'-N-acetyltransferase activity"/>
    <property type="evidence" value="ECO:0007669"/>
    <property type="project" value="UniProtKB-EC"/>
</dbReference>
<dbReference type="GO" id="GO:0046677">
    <property type="term" value="P:response to antibiotic"/>
    <property type="evidence" value="ECO:0007669"/>
    <property type="project" value="UniProtKB-KW"/>
</dbReference>
<proteinExistence type="predicted"/>
<dbReference type="Pfam" id="PF00583">
    <property type="entry name" value="Acetyltransf_1"/>
    <property type="match status" value="1"/>
</dbReference>
<dbReference type="PIRSF" id="PIRSF000452">
    <property type="entry name" value="6-N-acetyltransf"/>
    <property type="match status" value="1"/>
</dbReference>
<dbReference type="InterPro" id="IPR016181">
    <property type="entry name" value="Acyl_CoA_acyltransferase"/>
</dbReference>
<evidence type="ECO:0000256" key="5">
    <source>
        <dbReference type="ARBA" id="ARBA00023251"/>
    </source>
</evidence>
<dbReference type="Gene3D" id="3.40.630.30">
    <property type="match status" value="1"/>
</dbReference>
<evidence type="ECO:0000256" key="8">
    <source>
        <dbReference type="ARBA" id="ARBA00048923"/>
    </source>
</evidence>
<dbReference type="InterPro" id="IPR024170">
    <property type="entry name" value="Aminoglycoside_N6-AcTrfrase"/>
</dbReference>
<keyword evidence="5" id="KW-0046">Antibiotic resistance</keyword>